<comment type="caution">
    <text evidence="1">The sequence shown here is derived from an EMBL/GenBank/DDBJ whole genome shotgun (WGS) entry which is preliminary data.</text>
</comment>
<protein>
    <submittedName>
        <fullName evidence="1">Uncharacterized protein</fullName>
    </submittedName>
</protein>
<dbReference type="EMBL" id="MCRJ01000032">
    <property type="protein sequence ID" value="ODN71012.1"/>
    <property type="molecule type" value="Genomic_DNA"/>
</dbReference>
<name>A0A1E3H3X3_9HYPH</name>
<organism evidence="1 2">
    <name type="scientific">Methylobrevis pamukkalensis</name>
    <dbReference type="NCBI Taxonomy" id="1439726"/>
    <lineage>
        <taxon>Bacteria</taxon>
        <taxon>Pseudomonadati</taxon>
        <taxon>Pseudomonadota</taxon>
        <taxon>Alphaproteobacteria</taxon>
        <taxon>Hyphomicrobiales</taxon>
        <taxon>Pleomorphomonadaceae</taxon>
        <taxon>Methylobrevis</taxon>
    </lineage>
</organism>
<accession>A0A1E3H3X3</accession>
<gene>
    <name evidence="1" type="ORF">A6302_01646</name>
</gene>
<dbReference type="Proteomes" id="UP000094622">
    <property type="component" value="Unassembled WGS sequence"/>
</dbReference>
<keyword evidence="2" id="KW-1185">Reference proteome</keyword>
<sequence length="34" mass="3755">MPVFAAPALHRFPEQPGRDRQGITAWNVFSCPAS</sequence>
<reference evidence="1 2" key="1">
    <citation type="submission" date="2016-07" db="EMBL/GenBank/DDBJ databases">
        <title>Draft Genome Sequence of Methylobrevis pamukkalensis PK2.</title>
        <authorList>
            <person name="Vasilenko O.V."/>
            <person name="Doronina N.V."/>
            <person name="Shmareva M.N."/>
            <person name="Tarlachkov S.V."/>
            <person name="Mustakhimov I."/>
            <person name="Trotsenko Y.A."/>
        </authorList>
    </citation>
    <scope>NUCLEOTIDE SEQUENCE [LARGE SCALE GENOMIC DNA]</scope>
    <source>
        <strain evidence="1 2">PK2</strain>
    </source>
</reference>
<proteinExistence type="predicted"/>
<evidence type="ECO:0000313" key="1">
    <source>
        <dbReference type="EMBL" id="ODN71012.1"/>
    </source>
</evidence>
<evidence type="ECO:0000313" key="2">
    <source>
        <dbReference type="Proteomes" id="UP000094622"/>
    </source>
</evidence>
<dbReference type="AlphaFoldDB" id="A0A1E3H3X3"/>